<accession>A0A381YA66</accession>
<organism evidence="1">
    <name type="scientific">marine metagenome</name>
    <dbReference type="NCBI Taxonomy" id="408172"/>
    <lineage>
        <taxon>unclassified sequences</taxon>
        <taxon>metagenomes</taxon>
        <taxon>ecological metagenomes</taxon>
    </lineage>
</organism>
<reference evidence="1" key="1">
    <citation type="submission" date="2018-05" db="EMBL/GenBank/DDBJ databases">
        <authorList>
            <person name="Lanie J.A."/>
            <person name="Ng W.-L."/>
            <person name="Kazmierczak K.M."/>
            <person name="Andrzejewski T.M."/>
            <person name="Davidsen T.M."/>
            <person name="Wayne K.J."/>
            <person name="Tettelin H."/>
            <person name="Glass J.I."/>
            <person name="Rusch D."/>
            <person name="Podicherti R."/>
            <person name="Tsui H.-C.T."/>
            <person name="Winkler M.E."/>
        </authorList>
    </citation>
    <scope>NUCLEOTIDE SEQUENCE</scope>
</reference>
<sequence length="46" mass="5034">EQNGSDKGLTDVLVGPFVSKEDIQKNEKEFNLIAGINSGEVLSWNL</sequence>
<evidence type="ECO:0000313" key="1">
    <source>
        <dbReference type="EMBL" id="SVA73780.1"/>
    </source>
</evidence>
<dbReference type="AlphaFoldDB" id="A0A381YA66"/>
<feature type="non-terminal residue" evidence="1">
    <location>
        <position position="1"/>
    </location>
</feature>
<evidence type="ECO:0008006" key="2">
    <source>
        <dbReference type="Google" id="ProtNLM"/>
    </source>
</evidence>
<dbReference type="EMBL" id="UINC01017716">
    <property type="protein sequence ID" value="SVA73780.1"/>
    <property type="molecule type" value="Genomic_DNA"/>
</dbReference>
<protein>
    <recommendedName>
        <fullName evidence="2">SPOR domain-containing protein</fullName>
    </recommendedName>
</protein>
<name>A0A381YA66_9ZZZZ</name>
<gene>
    <name evidence="1" type="ORF">METZ01_LOCUS126634</name>
</gene>
<proteinExistence type="predicted"/>